<dbReference type="EMBL" id="CP032427">
    <property type="protein sequence ID" value="AYC35857.1"/>
    <property type="molecule type" value="Genomic_DNA"/>
</dbReference>
<name>A0AAI8PKG1_9ACTN</name>
<dbReference type="Gene3D" id="3.40.50.720">
    <property type="entry name" value="NAD(P)-binding Rossmann-like Domain"/>
    <property type="match status" value="1"/>
</dbReference>
<dbReference type="InterPro" id="IPR051606">
    <property type="entry name" value="Polyketide_Oxido-like"/>
</dbReference>
<feature type="domain" description="NAD(P)-binding" evidence="1">
    <location>
        <begin position="7"/>
        <end position="191"/>
    </location>
</feature>
<evidence type="ECO:0000313" key="3">
    <source>
        <dbReference type="Proteomes" id="UP000265765"/>
    </source>
</evidence>
<evidence type="ECO:0000313" key="2">
    <source>
        <dbReference type="EMBL" id="AYC35857.1"/>
    </source>
</evidence>
<dbReference type="GO" id="GO:0016646">
    <property type="term" value="F:oxidoreductase activity, acting on the CH-NH group of donors, NAD or NADP as acceptor"/>
    <property type="evidence" value="ECO:0007669"/>
    <property type="project" value="TreeGrafter"/>
</dbReference>
<reference evidence="2 3" key="1">
    <citation type="submission" date="2018-09" db="EMBL/GenBank/DDBJ databases">
        <title>Production of Trimethoprim by Streptomyces sp. 3E-1.</title>
        <authorList>
            <person name="Kang H.J."/>
            <person name="Kim S.B."/>
        </authorList>
    </citation>
    <scope>NUCLEOTIDE SEQUENCE [LARGE SCALE GENOMIC DNA]</scope>
    <source>
        <strain evidence="2 3">3E-1</strain>
    </source>
</reference>
<gene>
    <name evidence="2" type="ORF">DWG14_00064</name>
</gene>
<dbReference type="PANTHER" id="PTHR43355:SF2">
    <property type="entry name" value="FLAVIN REDUCTASE (NADPH)"/>
    <property type="match status" value="1"/>
</dbReference>
<protein>
    <recommendedName>
        <fullName evidence="1">NAD(P)-binding domain-containing protein</fullName>
    </recommendedName>
</protein>
<dbReference type="KEGG" id="sge:DWG14_00064"/>
<dbReference type="AlphaFoldDB" id="A0AAI8PKG1"/>
<dbReference type="SUPFAM" id="SSF51735">
    <property type="entry name" value="NAD(P)-binding Rossmann-fold domains"/>
    <property type="match status" value="1"/>
</dbReference>
<dbReference type="InterPro" id="IPR036291">
    <property type="entry name" value="NAD(P)-bd_dom_sf"/>
</dbReference>
<dbReference type="Proteomes" id="UP000265765">
    <property type="component" value="Chromosome"/>
</dbReference>
<sequence length="206" mass="21348">MKMAVYGATGMIGSRVVAEALARGHEVTGITRSGGSLPEGVMALRGNAGNADLAKTVAANADVVVSAIGPNFGSNRESGNLREFIDHTRNLADASGGTPLIVVGGAGSLVADGVRLVDMPGVPDTHKPWALIVAEALDMLRAQPEGVEWTFLSPPPVIQPGERTGSYRLGGDSPAGDAISAEDYAVALIDKAERPAHRRRRFTVAN</sequence>
<dbReference type="GeneID" id="91279064"/>
<proteinExistence type="predicted"/>
<accession>A0AAI8PKG1</accession>
<dbReference type="RefSeq" id="WP_120049503.1">
    <property type="nucleotide sequence ID" value="NZ_CP032427.1"/>
</dbReference>
<dbReference type="Pfam" id="PF13460">
    <property type="entry name" value="NAD_binding_10"/>
    <property type="match status" value="1"/>
</dbReference>
<organism evidence="2 3">
    <name type="scientific">Streptomyces griseorubiginosus</name>
    <dbReference type="NCBI Taxonomy" id="67304"/>
    <lineage>
        <taxon>Bacteria</taxon>
        <taxon>Bacillati</taxon>
        <taxon>Actinomycetota</taxon>
        <taxon>Actinomycetes</taxon>
        <taxon>Kitasatosporales</taxon>
        <taxon>Streptomycetaceae</taxon>
        <taxon>Streptomyces</taxon>
    </lineage>
</organism>
<evidence type="ECO:0000259" key="1">
    <source>
        <dbReference type="Pfam" id="PF13460"/>
    </source>
</evidence>
<dbReference type="InterPro" id="IPR016040">
    <property type="entry name" value="NAD(P)-bd_dom"/>
</dbReference>
<dbReference type="PANTHER" id="PTHR43355">
    <property type="entry name" value="FLAVIN REDUCTASE (NADPH)"/>
    <property type="match status" value="1"/>
</dbReference>